<reference evidence="1 2" key="1">
    <citation type="submission" date="2022-05" db="EMBL/GenBank/DDBJ databases">
        <authorList>
            <consortium name="Genoscope - CEA"/>
            <person name="William W."/>
        </authorList>
    </citation>
    <scope>NUCLEOTIDE SEQUENCE [LARGE SCALE GENOMIC DNA]</scope>
</reference>
<name>A0AAU9WW18_9CNID</name>
<dbReference type="AlphaFoldDB" id="A0AAU9WW18"/>
<organism evidence="1 2">
    <name type="scientific">Pocillopora meandrina</name>
    <dbReference type="NCBI Taxonomy" id="46732"/>
    <lineage>
        <taxon>Eukaryota</taxon>
        <taxon>Metazoa</taxon>
        <taxon>Cnidaria</taxon>
        <taxon>Anthozoa</taxon>
        <taxon>Hexacorallia</taxon>
        <taxon>Scleractinia</taxon>
        <taxon>Astrocoeniina</taxon>
        <taxon>Pocilloporidae</taxon>
        <taxon>Pocillopora</taxon>
    </lineage>
</organism>
<evidence type="ECO:0000313" key="1">
    <source>
        <dbReference type="EMBL" id="CAH3127096.1"/>
    </source>
</evidence>
<dbReference type="EMBL" id="CALNXJ010000022">
    <property type="protein sequence ID" value="CAH3127096.1"/>
    <property type="molecule type" value="Genomic_DNA"/>
</dbReference>
<comment type="caution">
    <text evidence="1">The sequence shown here is derived from an EMBL/GenBank/DDBJ whole genome shotgun (WGS) entry which is preliminary data.</text>
</comment>
<proteinExistence type="predicted"/>
<evidence type="ECO:0000313" key="2">
    <source>
        <dbReference type="Proteomes" id="UP001159428"/>
    </source>
</evidence>
<sequence>MTTATAGSCTVIDGNDYQWDKRTHKLYSKNEIGNVPGHYLHFDGSLLKADGDGKNNASFIFHEAQDVDNEDVTIVILEHEESHKVVAINTEDDKVTLEDPPVSLSQLTKRGIDKSHPKILFHKIWRAKGSDEFYFKSLLDGAQRIVGFDEKGKPMNTTGVRPRQLASLFEIR</sequence>
<dbReference type="Proteomes" id="UP001159428">
    <property type="component" value="Unassembled WGS sequence"/>
</dbReference>
<accession>A0AAU9WW18</accession>
<gene>
    <name evidence="1" type="ORF">PMEA_00012873</name>
</gene>
<protein>
    <submittedName>
        <fullName evidence="1">Uncharacterized protein</fullName>
    </submittedName>
</protein>
<keyword evidence="2" id="KW-1185">Reference proteome</keyword>